<dbReference type="Pfam" id="PF03372">
    <property type="entry name" value="Exo_endo_phos"/>
    <property type="match status" value="1"/>
</dbReference>
<evidence type="ECO:0000313" key="4">
    <source>
        <dbReference type="Proteomes" id="UP000318288"/>
    </source>
</evidence>
<dbReference type="InterPro" id="IPR005135">
    <property type="entry name" value="Endo/exonuclease/phosphatase"/>
</dbReference>
<sequence>MNGQATESVDLPPVTVAPARRPWRRRLGCAAAIVLVVILGPYLFSRLAAPSRRLQTFAHGTPDGQIMRPADKDGVLRIVAFNLAHGRGATDDNWREPGEDKFGRIGEIAELIRQLNADVVVLNEVDFDASWSGRQNQAEAIADRAGFAYRVEERNLDFAFLIGSWRFGNAILSKYPISDAAVVDLPDYAGWESWLAGCKRGVVCEISVPGEKAVRVMGVHLSHRSESLRTDSARMILDQFVPDGAPIIIAGDFNSTPNGFPGSDQTTDNAMDAFIGSNQFSLRPVQPPTREEMTFSTMNPYQVIDWILVPKELTIAAYRVVDTTLSDHRLVVCDITVDQNDWRTE</sequence>
<keyword evidence="3" id="KW-0378">Hydrolase</keyword>
<dbReference type="GO" id="GO:0016020">
    <property type="term" value="C:membrane"/>
    <property type="evidence" value="ECO:0007669"/>
    <property type="project" value="GOC"/>
</dbReference>
<reference evidence="3 4" key="1">
    <citation type="submission" date="2019-02" db="EMBL/GenBank/DDBJ databases">
        <title>Deep-cultivation of Planctomycetes and their phenomic and genomic characterization uncovers novel biology.</title>
        <authorList>
            <person name="Wiegand S."/>
            <person name="Jogler M."/>
            <person name="Boedeker C."/>
            <person name="Pinto D."/>
            <person name="Vollmers J."/>
            <person name="Rivas-Marin E."/>
            <person name="Kohn T."/>
            <person name="Peeters S.H."/>
            <person name="Heuer A."/>
            <person name="Rast P."/>
            <person name="Oberbeckmann S."/>
            <person name="Bunk B."/>
            <person name="Jeske O."/>
            <person name="Meyerdierks A."/>
            <person name="Storesund J.E."/>
            <person name="Kallscheuer N."/>
            <person name="Luecker S."/>
            <person name="Lage O.M."/>
            <person name="Pohl T."/>
            <person name="Merkel B.J."/>
            <person name="Hornburger P."/>
            <person name="Mueller R.-W."/>
            <person name="Bruemmer F."/>
            <person name="Labrenz M."/>
            <person name="Spormann A.M."/>
            <person name="Op Den Camp H."/>
            <person name="Overmann J."/>
            <person name="Amann R."/>
            <person name="Jetten M.S.M."/>
            <person name="Mascher T."/>
            <person name="Medema M.H."/>
            <person name="Devos D.P."/>
            <person name="Kaster A.-K."/>
            <person name="Ovreas L."/>
            <person name="Rohde M."/>
            <person name="Galperin M.Y."/>
            <person name="Jogler C."/>
        </authorList>
    </citation>
    <scope>NUCLEOTIDE SEQUENCE [LARGE SCALE GENOMIC DNA]</scope>
    <source>
        <strain evidence="3 4">Poly51</strain>
    </source>
</reference>
<dbReference type="InterPro" id="IPR051916">
    <property type="entry name" value="GPI-anchor_lipid_remodeler"/>
</dbReference>
<dbReference type="PANTHER" id="PTHR14859">
    <property type="entry name" value="CALCOFLUOR WHITE HYPERSENSITIVE PROTEIN PRECURSOR"/>
    <property type="match status" value="1"/>
</dbReference>
<dbReference type="GO" id="GO:0004519">
    <property type="term" value="F:endonuclease activity"/>
    <property type="evidence" value="ECO:0007669"/>
    <property type="project" value="UniProtKB-KW"/>
</dbReference>
<keyword evidence="1" id="KW-0472">Membrane</keyword>
<dbReference type="SUPFAM" id="SSF56219">
    <property type="entry name" value="DNase I-like"/>
    <property type="match status" value="1"/>
</dbReference>
<organism evidence="3 4">
    <name type="scientific">Rubripirellula tenax</name>
    <dbReference type="NCBI Taxonomy" id="2528015"/>
    <lineage>
        <taxon>Bacteria</taxon>
        <taxon>Pseudomonadati</taxon>
        <taxon>Planctomycetota</taxon>
        <taxon>Planctomycetia</taxon>
        <taxon>Pirellulales</taxon>
        <taxon>Pirellulaceae</taxon>
        <taxon>Rubripirellula</taxon>
    </lineage>
</organism>
<dbReference type="RefSeq" id="WP_146455942.1">
    <property type="nucleotide sequence ID" value="NZ_SJPW01000002.1"/>
</dbReference>
<evidence type="ECO:0000313" key="3">
    <source>
        <dbReference type="EMBL" id="TWU58795.1"/>
    </source>
</evidence>
<keyword evidence="3" id="KW-0255">Endonuclease</keyword>
<dbReference type="GO" id="GO:0006506">
    <property type="term" value="P:GPI anchor biosynthetic process"/>
    <property type="evidence" value="ECO:0007669"/>
    <property type="project" value="TreeGrafter"/>
</dbReference>
<feature type="transmembrane region" description="Helical" evidence="1">
    <location>
        <begin position="27"/>
        <end position="44"/>
    </location>
</feature>
<evidence type="ECO:0000256" key="1">
    <source>
        <dbReference type="SAM" id="Phobius"/>
    </source>
</evidence>
<comment type="caution">
    <text evidence="3">The sequence shown here is derived from an EMBL/GenBank/DDBJ whole genome shotgun (WGS) entry which is preliminary data.</text>
</comment>
<keyword evidence="1" id="KW-1133">Transmembrane helix</keyword>
<dbReference type="PANTHER" id="PTHR14859:SF1">
    <property type="entry name" value="PGAP2-INTERACTING PROTEIN"/>
    <property type="match status" value="1"/>
</dbReference>
<dbReference type="EMBL" id="SJPW01000002">
    <property type="protein sequence ID" value="TWU58795.1"/>
    <property type="molecule type" value="Genomic_DNA"/>
</dbReference>
<keyword evidence="1" id="KW-0812">Transmembrane</keyword>
<feature type="domain" description="Endonuclease/exonuclease/phosphatase" evidence="2">
    <location>
        <begin position="81"/>
        <end position="328"/>
    </location>
</feature>
<protein>
    <submittedName>
        <fullName evidence="3">Endonuclease/Exonuclease/phosphatase family protein</fullName>
    </submittedName>
</protein>
<dbReference type="OrthoDB" id="9793162at2"/>
<dbReference type="Proteomes" id="UP000318288">
    <property type="component" value="Unassembled WGS sequence"/>
</dbReference>
<keyword evidence="4" id="KW-1185">Reference proteome</keyword>
<accession>A0A5C6FBG3</accession>
<keyword evidence="3" id="KW-0540">Nuclease</keyword>
<gene>
    <name evidence="3" type="ORF">Poly51_15750</name>
</gene>
<keyword evidence="3" id="KW-0269">Exonuclease</keyword>
<name>A0A5C6FBG3_9BACT</name>
<dbReference type="GO" id="GO:0004527">
    <property type="term" value="F:exonuclease activity"/>
    <property type="evidence" value="ECO:0007669"/>
    <property type="project" value="UniProtKB-KW"/>
</dbReference>
<dbReference type="InterPro" id="IPR036691">
    <property type="entry name" value="Endo/exonu/phosph_ase_sf"/>
</dbReference>
<dbReference type="Gene3D" id="3.60.10.10">
    <property type="entry name" value="Endonuclease/exonuclease/phosphatase"/>
    <property type="match status" value="1"/>
</dbReference>
<dbReference type="AlphaFoldDB" id="A0A5C6FBG3"/>
<evidence type="ECO:0000259" key="2">
    <source>
        <dbReference type="Pfam" id="PF03372"/>
    </source>
</evidence>
<proteinExistence type="predicted"/>